<comment type="caution">
    <text evidence="1">The sequence shown here is derived from an EMBL/GenBank/DDBJ whole genome shotgun (WGS) entry which is preliminary data.</text>
</comment>
<dbReference type="RefSeq" id="WP_101808143.1">
    <property type="nucleotide sequence ID" value="NZ_NFEZ01000003.1"/>
</dbReference>
<evidence type="ECO:0000313" key="2">
    <source>
        <dbReference type="Proteomes" id="UP000234789"/>
    </source>
</evidence>
<proteinExistence type="predicted"/>
<keyword evidence="2" id="KW-1185">Reference proteome</keyword>
<accession>A0A2N5NB28</accession>
<protein>
    <submittedName>
        <fullName evidence="1">Uncharacterized protein</fullName>
    </submittedName>
</protein>
<name>A0A2N5NB28_9BACL</name>
<gene>
    <name evidence="1" type="ORF">B8V81_1752</name>
</gene>
<organism evidence="1 2">
    <name type="scientific">Paenibacillus pasadenensis</name>
    <dbReference type="NCBI Taxonomy" id="217090"/>
    <lineage>
        <taxon>Bacteria</taxon>
        <taxon>Bacillati</taxon>
        <taxon>Bacillota</taxon>
        <taxon>Bacilli</taxon>
        <taxon>Bacillales</taxon>
        <taxon>Paenibacillaceae</taxon>
        <taxon>Paenibacillus</taxon>
    </lineage>
</organism>
<evidence type="ECO:0000313" key="1">
    <source>
        <dbReference type="EMBL" id="PLT47528.1"/>
    </source>
</evidence>
<dbReference type="AlphaFoldDB" id="A0A2N5NB28"/>
<dbReference type="Proteomes" id="UP000234789">
    <property type="component" value="Unassembled WGS sequence"/>
</dbReference>
<sequence>MGEEALNGMRLYVVDRVEKGSSCRCAVLQLSCGACSGWSEAEVARCGQPFDLVRWACCLQPLRRMTPEQAMRAVQERGSGWGEPRRRLVLGALLELRERLTRPERPKELPVWTGEGRLGAAERDERAMLERAASYYEIL</sequence>
<dbReference type="EMBL" id="NFEZ01000003">
    <property type="protein sequence ID" value="PLT47528.1"/>
    <property type="molecule type" value="Genomic_DNA"/>
</dbReference>
<reference evidence="1 2" key="1">
    <citation type="submission" date="2017-05" db="EMBL/GenBank/DDBJ databases">
        <title>Functional genome analysis of Paenibacillus pasadenensis strain R16: insights on endophytic life style and antifungal activity.</title>
        <authorList>
            <person name="Passera A."/>
            <person name="Marcolungo L."/>
            <person name="Casati P."/>
            <person name="Brasca M."/>
            <person name="Quaglino F."/>
            <person name="Delledonne M."/>
        </authorList>
    </citation>
    <scope>NUCLEOTIDE SEQUENCE [LARGE SCALE GENOMIC DNA]</scope>
    <source>
        <strain evidence="1 2">R16</strain>
    </source>
</reference>